<sequence>MVDIQQNIRKSWFDDYLDLYNFAGSLGDTEWQAQIMHTLRYEQHAMASNIQQAIQRELWREFAVLNSRLLELFAKLEQSRSLYEKAKMQETVMDLKKQRLEVSRKIVSYTA</sequence>
<dbReference type="Proteomes" id="UP001469365">
    <property type="component" value="Unassembled WGS sequence"/>
</dbReference>
<evidence type="ECO:0000313" key="1">
    <source>
        <dbReference type="EMBL" id="MEK8129261.1"/>
    </source>
</evidence>
<dbReference type="RefSeq" id="WP_341416362.1">
    <property type="nucleotide sequence ID" value="NZ_JBBPCC010000009.1"/>
</dbReference>
<comment type="caution">
    <text evidence="1">The sequence shown here is derived from an EMBL/GenBank/DDBJ whole genome shotgun (WGS) entry which is preliminary data.</text>
</comment>
<proteinExistence type="predicted"/>
<evidence type="ECO:0000313" key="2">
    <source>
        <dbReference type="Proteomes" id="UP001469365"/>
    </source>
</evidence>
<gene>
    <name evidence="1" type="ORF">WMW72_15245</name>
</gene>
<dbReference type="EMBL" id="JBBPCC010000009">
    <property type="protein sequence ID" value="MEK8129261.1"/>
    <property type="molecule type" value="Genomic_DNA"/>
</dbReference>
<protein>
    <recommendedName>
        <fullName evidence="3">Flagellar protein FliT</fullName>
    </recommendedName>
</protein>
<reference evidence="1 2" key="1">
    <citation type="submission" date="2024-04" db="EMBL/GenBank/DDBJ databases">
        <title>draft genome sequnece of Paenibacillus filicis.</title>
        <authorList>
            <person name="Kim D.-U."/>
        </authorList>
    </citation>
    <scope>NUCLEOTIDE SEQUENCE [LARGE SCALE GENOMIC DNA]</scope>
    <source>
        <strain evidence="1 2">KACC14197</strain>
    </source>
</reference>
<organism evidence="1 2">
    <name type="scientific">Paenibacillus filicis</name>
    <dbReference type="NCBI Taxonomy" id="669464"/>
    <lineage>
        <taxon>Bacteria</taxon>
        <taxon>Bacillati</taxon>
        <taxon>Bacillota</taxon>
        <taxon>Bacilli</taxon>
        <taxon>Bacillales</taxon>
        <taxon>Paenibacillaceae</taxon>
        <taxon>Paenibacillus</taxon>
    </lineage>
</organism>
<keyword evidence="2" id="KW-1185">Reference proteome</keyword>
<name>A0ABU9DK70_9BACL</name>
<accession>A0ABU9DK70</accession>
<evidence type="ECO:0008006" key="3">
    <source>
        <dbReference type="Google" id="ProtNLM"/>
    </source>
</evidence>